<protein>
    <submittedName>
        <fullName evidence="1">Fibronectin type III,Immunoglobulin-like fold</fullName>
    </submittedName>
</protein>
<name>A0A5E4NKX2_9HEMI</name>
<evidence type="ECO:0000313" key="2">
    <source>
        <dbReference type="Proteomes" id="UP000325440"/>
    </source>
</evidence>
<dbReference type="OrthoDB" id="6381660at2759"/>
<sequence>MLIMRKCPQHKHETSMIWTSSSLSSERTKSCESFLSGDRCSERVLEYTVPRRPPSTTFGSFQYITTVDRKSTRDVLVYWHDINNEKCNKLLEYRAYYTTKHDNITIYHPSNSTHVNQAMFLGLSTNIGYNIEIYSININVFSTEYATIYVPPSASEELEKLSSLTKTEYDEPGVFKLTWVNSEQMQFSTANNFYTLFWCEIENNYPYQCNSNLNWTSVLSSKSQHIVSVSNTLKNYQFAISANSKVFKTDSHNNIDYNQFNTLSTGMVWELCTLPPTPGNGKIKNFWITVISGTYIAIRWKLDCTDTIGLIKQYRVMVCPLVSIHHYDCKEPMKIKIINLRPRVIKNSFQSYIFNLQPSTMYKTAISITFKNNAGIFSDPVRFTTSNTNGTITL</sequence>
<dbReference type="EMBL" id="CABPRJ010002406">
    <property type="protein sequence ID" value="VVC45591.1"/>
    <property type="molecule type" value="Genomic_DNA"/>
</dbReference>
<dbReference type="AlphaFoldDB" id="A0A5E4NKX2"/>
<dbReference type="InterPro" id="IPR036116">
    <property type="entry name" value="FN3_sf"/>
</dbReference>
<keyword evidence="2" id="KW-1185">Reference proteome</keyword>
<evidence type="ECO:0000313" key="1">
    <source>
        <dbReference type="EMBL" id="VVC45591.1"/>
    </source>
</evidence>
<organism evidence="1 2">
    <name type="scientific">Cinara cedri</name>
    <dbReference type="NCBI Taxonomy" id="506608"/>
    <lineage>
        <taxon>Eukaryota</taxon>
        <taxon>Metazoa</taxon>
        <taxon>Ecdysozoa</taxon>
        <taxon>Arthropoda</taxon>
        <taxon>Hexapoda</taxon>
        <taxon>Insecta</taxon>
        <taxon>Pterygota</taxon>
        <taxon>Neoptera</taxon>
        <taxon>Paraneoptera</taxon>
        <taxon>Hemiptera</taxon>
        <taxon>Sternorrhyncha</taxon>
        <taxon>Aphidomorpha</taxon>
        <taxon>Aphidoidea</taxon>
        <taxon>Aphididae</taxon>
        <taxon>Lachninae</taxon>
        <taxon>Cinara</taxon>
    </lineage>
</organism>
<gene>
    <name evidence="1" type="ORF">CINCED_3A006702</name>
</gene>
<dbReference type="SUPFAM" id="SSF49265">
    <property type="entry name" value="Fibronectin type III"/>
    <property type="match status" value="2"/>
</dbReference>
<proteinExistence type="predicted"/>
<reference evidence="1 2" key="1">
    <citation type="submission" date="2019-08" db="EMBL/GenBank/DDBJ databases">
        <authorList>
            <person name="Alioto T."/>
            <person name="Alioto T."/>
            <person name="Gomez Garrido J."/>
        </authorList>
    </citation>
    <scope>NUCLEOTIDE SEQUENCE [LARGE SCALE GENOMIC DNA]</scope>
</reference>
<dbReference type="Proteomes" id="UP000325440">
    <property type="component" value="Unassembled WGS sequence"/>
</dbReference>
<dbReference type="Gene3D" id="2.60.40.10">
    <property type="entry name" value="Immunoglobulins"/>
    <property type="match status" value="1"/>
</dbReference>
<accession>A0A5E4NKX2</accession>
<dbReference type="InterPro" id="IPR013783">
    <property type="entry name" value="Ig-like_fold"/>
</dbReference>